<dbReference type="PANTHER" id="PTHR45527">
    <property type="entry name" value="NONRIBOSOMAL PEPTIDE SYNTHETASE"/>
    <property type="match status" value="1"/>
</dbReference>
<dbReference type="AlphaFoldDB" id="A0AAJ2ZHL6"/>
<dbReference type="Proteomes" id="UP000477779">
    <property type="component" value="Unassembled WGS sequence"/>
</dbReference>
<gene>
    <name evidence="3" type="ORF">G3561_21985</name>
    <name evidence="4" type="ORF">GCE86_08125</name>
</gene>
<evidence type="ECO:0000313" key="5">
    <source>
        <dbReference type="Proteomes" id="UP000402241"/>
    </source>
</evidence>
<dbReference type="GO" id="GO:0043041">
    <property type="term" value="P:amino acid activation for nonribosomal peptide biosynthetic process"/>
    <property type="evidence" value="ECO:0007669"/>
    <property type="project" value="TreeGrafter"/>
</dbReference>
<dbReference type="Gene3D" id="3.30.300.30">
    <property type="match status" value="1"/>
</dbReference>
<dbReference type="GO" id="GO:0044550">
    <property type="term" value="P:secondary metabolite biosynthetic process"/>
    <property type="evidence" value="ECO:0007669"/>
    <property type="project" value="TreeGrafter"/>
</dbReference>
<evidence type="ECO:0000259" key="2">
    <source>
        <dbReference type="Pfam" id="PF13193"/>
    </source>
</evidence>
<protein>
    <submittedName>
        <fullName evidence="3">AMP-binding protein</fullName>
    </submittedName>
</protein>
<evidence type="ECO:0000313" key="3">
    <source>
        <dbReference type="EMBL" id="NES30207.1"/>
    </source>
</evidence>
<organism evidence="3 6">
    <name type="scientific">Micromonospora terminaliae</name>
    <dbReference type="NCBI Taxonomy" id="1914461"/>
    <lineage>
        <taxon>Bacteria</taxon>
        <taxon>Bacillati</taxon>
        <taxon>Actinomycetota</taxon>
        <taxon>Actinomycetes</taxon>
        <taxon>Micromonosporales</taxon>
        <taxon>Micromonosporaceae</taxon>
        <taxon>Micromonospora</taxon>
    </lineage>
</organism>
<reference evidence="4 5" key="1">
    <citation type="submission" date="2019-10" db="EMBL/GenBank/DDBJ databases">
        <title>Genome Sequence of Micromonospora terminaliae DSM 101760.</title>
        <authorList>
            <person name="Guo L."/>
        </authorList>
    </citation>
    <scope>NUCLEOTIDE SEQUENCE [LARGE SCALE GENOMIC DNA]</scope>
    <source>
        <strain evidence="4 5">DSM 101760</strain>
    </source>
</reference>
<dbReference type="Pfam" id="PF13193">
    <property type="entry name" value="AMP-binding_C"/>
    <property type="match status" value="1"/>
</dbReference>
<accession>A0AAJ2ZHL6</accession>
<dbReference type="InterPro" id="IPR025110">
    <property type="entry name" value="AMP-bd_C"/>
</dbReference>
<proteinExistence type="predicted"/>
<dbReference type="RefSeq" id="WP_154226366.1">
    <property type="nucleotide sequence ID" value="NZ_CP045309.1"/>
</dbReference>
<evidence type="ECO:0000313" key="6">
    <source>
        <dbReference type="Proteomes" id="UP000477779"/>
    </source>
</evidence>
<dbReference type="InterPro" id="IPR045851">
    <property type="entry name" value="AMP-bd_C_sf"/>
</dbReference>
<dbReference type="PANTHER" id="PTHR45527:SF1">
    <property type="entry name" value="FATTY ACID SYNTHASE"/>
    <property type="match status" value="1"/>
</dbReference>
<dbReference type="EMBL" id="JAAHBZ010000010">
    <property type="protein sequence ID" value="NES30207.1"/>
    <property type="molecule type" value="Genomic_DNA"/>
</dbReference>
<dbReference type="Gene3D" id="3.40.50.12780">
    <property type="entry name" value="N-terminal domain of ligase-like"/>
    <property type="match status" value="1"/>
</dbReference>
<evidence type="ECO:0000313" key="4">
    <source>
        <dbReference type="EMBL" id="QGL47022.1"/>
    </source>
</evidence>
<evidence type="ECO:0000259" key="1">
    <source>
        <dbReference type="Pfam" id="PF00501"/>
    </source>
</evidence>
<dbReference type="InterPro" id="IPR020845">
    <property type="entry name" value="AMP-binding_CS"/>
</dbReference>
<dbReference type="Pfam" id="PF00501">
    <property type="entry name" value="AMP-binding"/>
    <property type="match status" value="1"/>
</dbReference>
<reference evidence="3 6" key="2">
    <citation type="submission" date="2020-02" db="EMBL/GenBank/DDBJ databases">
        <title>WGS of Micromonospora spp. isolated from hot spring.</title>
        <authorList>
            <person name="Thawai C."/>
        </authorList>
    </citation>
    <scope>NUCLEOTIDE SEQUENCE [LARGE SCALE GENOMIC DNA]</scope>
    <source>
        <strain evidence="3 6">TMS7</strain>
    </source>
</reference>
<name>A0AAJ2ZHL6_9ACTN</name>
<dbReference type="GO" id="GO:0005737">
    <property type="term" value="C:cytoplasm"/>
    <property type="evidence" value="ECO:0007669"/>
    <property type="project" value="TreeGrafter"/>
</dbReference>
<keyword evidence="5" id="KW-1185">Reference proteome</keyword>
<dbReference type="PROSITE" id="PS00455">
    <property type="entry name" value="AMP_BINDING"/>
    <property type="match status" value="1"/>
</dbReference>
<dbReference type="EMBL" id="CP045309">
    <property type="protein sequence ID" value="QGL47022.1"/>
    <property type="molecule type" value="Genomic_DNA"/>
</dbReference>
<dbReference type="GO" id="GO:0031177">
    <property type="term" value="F:phosphopantetheine binding"/>
    <property type="evidence" value="ECO:0007669"/>
    <property type="project" value="TreeGrafter"/>
</dbReference>
<dbReference type="InterPro" id="IPR042099">
    <property type="entry name" value="ANL_N_sf"/>
</dbReference>
<feature type="domain" description="AMP-binding enzyme C-terminal" evidence="2">
    <location>
        <begin position="426"/>
        <end position="501"/>
    </location>
</feature>
<feature type="domain" description="AMP-dependent synthetase/ligase" evidence="1">
    <location>
        <begin position="21"/>
        <end position="368"/>
    </location>
</feature>
<dbReference type="Proteomes" id="UP000402241">
    <property type="component" value="Chromosome"/>
</dbReference>
<sequence>MIIETGLWGGTVDPPCVLASFERSLNLRPWALAVADSEHQLTYQDLSVWIARITDLLHEAGVRAGDTVAVTGRRSAAIVAAAWAVIGAGATYLPLDTNFPHKRLAYMLAETGAKLLLHTGPDPELPAPRRAQIPAWSDVDRQTGPALAFVPCTPDAPVYVIYTSGSTGNPKGVALPHSCIDNMAHWQRHHSVHQDLRTAQFAPLNFDIWFQETLSTLGGGGSLVVMPEELRQDPIELLDWLARERIERLFLPCVALHMLATAATAFDSLAGLALREINTAGEQLVCTPAIKEFFQRLPECGLNNHYGQSESHTVSAHTLAGPSNAWPALAPIGLPLPGCEILLDTDEAGESHVGELLVAGAPLALGYLNQPELNAQRYVTIPPTAHGHTRAFRTGDLASVDNGVLHFLGRTDDEVKIRGYRVNPLEVEACLGRQPGVVEAICVPVNLGAGSRQLRGAVTVAAGTEFDAAAALAALREELPWYAIPPSISVLPSMPRTSSGKADRAAIARLLAPGDRSAVAADAGER</sequence>
<dbReference type="InterPro" id="IPR000873">
    <property type="entry name" value="AMP-dep_synth/lig_dom"/>
</dbReference>
<dbReference type="SUPFAM" id="SSF56801">
    <property type="entry name" value="Acetyl-CoA synthetase-like"/>
    <property type="match status" value="1"/>
</dbReference>